<keyword evidence="3" id="KW-0732">Signal</keyword>
<dbReference type="EMBL" id="AZHB01000004">
    <property type="protein sequence ID" value="OAA70321.1"/>
    <property type="molecule type" value="Genomic_DNA"/>
</dbReference>
<keyword evidence="2" id="KW-0378">Hydrolase</keyword>
<evidence type="ECO:0000259" key="5">
    <source>
        <dbReference type="Pfam" id="PF08386"/>
    </source>
</evidence>
<evidence type="ECO:0000256" key="2">
    <source>
        <dbReference type="ARBA" id="ARBA00022801"/>
    </source>
</evidence>
<name>A0A168BMV4_CORFA</name>
<keyword evidence="6" id="KW-0645">Protease</keyword>
<feature type="chain" id="PRO_5007895763" evidence="3">
    <location>
        <begin position="19"/>
        <end position="577"/>
    </location>
</feature>
<dbReference type="PANTHER" id="PTHR43248:SF25">
    <property type="entry name" value="AB HYDROLASE-1 DOMAIN-CONTAINING PROTEIN-RELATED"/>
    <property type="match status" value="1"/>
</dbReference>
<dbReference type="InterPro" id="IPR000073">
    <property type="entry name" value="AB_hydrolase_1"/>
</dbReference>
<feature type="signal peptide" evidence="3">
    <location>
        <begin position="1"/>
        <end position="18"/>
    </location>
</feature>
<feature type="domain" description="AB hydrolase-1" evidence="4">
    <location>
        <begin position="114"/>
        <end position="259"/>
    </location>
</feature>
<dbReference type="GO" id="GO:0004177">
    <property type="term" value="F:aminopeptidase activity"/>
    <property type="evidence" value="ECO:0007669"/>
    <property type="project" value="UniProtKB-KW"/>
</dbReference>
<dbReference type="Proteomes" id="UP000076744">
    <property type="component" value="Unassembled WGS sequence"/>
</dbReference>
<dbReference type="InterPro" id="IPR051601">
    <property type="entry name" value="Serine_prot/Carboxylest_S33"/>
</dbReference>
<evidence type="ECO:0000313" key="6">
    <source>
        <dbReference type="EMBL" id="OAA70321.1"/>
    </source>
</evidence>
<dbReference type="Pfam" id="PF00561">
    <property type="entry name" value="Abhydrolase_1"/>
    <property type="match status" value="1"/>
</dbReference>
<dbReference type="OrthoDB" id="425534at2759"/>
<dbReference type="Pfam" id="PF08386">
    <property type="entry name" value="Abhydrolase_4"/>
    <property type="match status" value="1"/>
</dbReference>
<evidence type="ECO:0000313" key="7">
    <source>
        <dbReference type="Proteomes" id="UP000076744"/>
    </source>
</evidence>
<comment type="similarity">
    <text evidence="1">Belongs to the peptidase S33 family.</text>
</comment>
<dbReference type="PANTHER" id="PTHR43248">
    <property type="entry name" value="2-SUCCINYL-6-HYDROXY-2,4-CYCLOHEXADIENE-1-CARBOXYLATE SYNTHASE"/>
    <property type="match status" value="1"/>
</dbReference>
<comment type="caution">
    <text evidence="6">The sequence shown here is derived from an EMBL/GenBank/DDBJ whole genome shotgun (WGS) entry which is preliminary data.</text>
</comment>
<keyword evidence="6" id="KW-0031">Aminopeptidase</keyword>
<protein>
    <submittedName>
        <fullName evidence="6">Peptidase S33 tripeptidyl aminopeptidase-lik</fullName>
    </submittedName>
</protein>
<dbReference type="AlphaFoldDB" id="A0A168BMV4"/>
<dbReference type="STRING" id="1081104.A0A168BMV4"/>
<evidence type="ECO:0000256" key="1">
    <source>
        <dbReference type="ARBA" id="ARBA00010088"/>
    </source>
</evidence>
<accession>A0A168BMV4</accession>
<dbReference type="SUPFAM" id="SSF53474">
    <property type="entry name" value="alpha/beta-Hydrolases"/>
    <property type="match status" value="1"/>
</dbReference>
<reference evidence="6 7" key="1">
    <citation type="journal article" date="2016" name="Genome Biol. Evol.">
        <title>Divergent and convergent evolution of fungal pathogenicity.</title>
        <authorList>
            <person name="Shang Y."/>
            <person name="Xiao G."/>
            <person name="Zheng P."/>
            <person name="Cen K."/>
            <person name="Zhan S."/>
            <person name="Wang C."/>
        </authorList>
    </citation>
    <scope>NUCLEOTIDE SEQUENCE [LARGE SCALE GENOMIC DNA]</scope>
    <source>
        <strain evidence="6 7">ARSEF 2679</strain>
    </source>
</reference>
<dbReference type="Gene3D" id="3.40.50.1820">
    <property type="entry name" value="alpha/beta hydrolase"/>
    <property type="match status" value="1"/>
</dbReference>
<evidence type="ECO:0000256" key="3">
    <source>
        <dbReference type="SAM" id="SignalP"/>
    </source>
</evidence>
<sequence>MAAPTLSSLFLTPQLASAAASFPWSSLMPSPNLDYSECYNGFQCARLLLPMDWNNSQGANVSIAIIKLPAVVPEDDPTFGGAIFSNPGGPGGSGTEFLLEAGRFLQKVIDIPGSKHYEYISFDPRGVGRSEPSVDCYPGNDLARHATNLEEIASGGFALNPASLVYAHYKSKAYGRRCLRENTLHLPFISTTSVARDMLAMVDEVAQLRQQQVGENNQKELPRLQYYGISYGTILGNYFASMFPERVGRILLDSVADADDYSNGPGWLTNTQDADEMINIFFKSCFKAGPQVCPLCRRGDKGENHIRRRTLSWIKARDEDPIIAVRSGDSTDVLIRSKDIRTLLLFLLRVAHSSFPVAARLLDTAMQGNPRPLVDALVTAYDLSDLRKECSIANGTTVTPSLDAYHAVMCADGDDVTLKDSTFWKDYMKLQMSISPLFGEFWAEARLGCAGWAARPKWSYKGPFRTPTASKDPSAPEPDRPAAPLLFLSNEWDPVTPLRNARSMASQHPGAGVVVARSMGHTAFDVGNQCLKNAISVYFKKGVVPKEEVYCNSTKDLWSNTVADDRQLQKWMQTRTR</sequence>
<gene>
    <name evidence="6" type="ORF">ISF_02295</name>
</gene>
<dbReference type="InterPro" id="IPR029058">
    <property type="entry name" value="AB_hydrolase_fold"/>
</dbReference>
<evidence type="ECO:0000259" key="4">
    <source>
        <dbReference type="Pfam" id="PF00561"/>
    </source>
</evidence>
<proteinExistence type="inferred from homology"/>
<organism evidence="6 7">
    <name type="scientific">Cordyceps fumosorosea (strain ARSEF 2679)</name>
    <name type="common">Isaria fumosorosea</name>
    <dbReference type="NCBI Taxonomy" id="1081104"/>
    <lineage>
        <taxon>Eukaryota</taxon>
        <taxon>Fungi</taxon>
        <taxon>Dikarya</taxon>
        <taxon>Ascomycota</taxon>
        <taxon>Pezizomycotina</taxon>
        <taxon>Sordariomycetes</taxon>
        <taxon>Hypocreomycetidae</taxon>
        <taxon>Hypocreales</taxon>
        <taxon>Cordycipitaceae</taxon>
        <taxon>Cordyceps</taxon>
    </lineage>
</organism>
<dbReference type="InterPro" id="IPR013595">
    <property type="entry name" value="Pept_S33_TAP-like_C"/>
</dbReference>
<dbReference type="RefSeq" id="XP_018706608.1">
    <property type="nucleotide sequence ID" value="XM_018845901.1"/>
</dbReference>
<keyword evidence="7" id="KW-1185">Reference proteome</keyword>
<dbReference type="GeneID" id="30018587"/>
<feature type="domain" description="Peptidase S33 tripeptidyl aminopeptidase-like C-terminal" evidence="5">
    <location>
        <begin position="435"/>
        <end position="551"/>
    </location>
</feature>